<dbReference type="Gene3D" id="3.40.630.30">
    <property type="match status" value="1"/>
</dbReference>
<feature type="domain" description="N-acetyltransferase" evidence="1">
    <location>
        <begin position="12"/>
        <end position="171"/>
    </location>
</feature>
<name>A0A1M5SZY9_9FIRM</name>
<organism evidence="2 3">
    <name type="scientific">Caloranaerobacter azorensis DSM 13643</name>
    <dbReference type="NCBI Taxonomy" id="1121264"/>
    <lineage>
        <taxon>Bacteria</taxon>
        <taxon>Bacillati</taxon>
        <taxon>Bacillota</taxon>
        <taxon>Tissierellia</taxon>
        <taxon>Tissierellales</taxon>
        <taxon>Thermohalobacteraceae</taxon>
        <taxon>Caloranaerobacter</taxon>
    </lineage>
</organism>
<evidence type="ECO:0000259" key="1">
    <source>
        <dbReference type="PROSITE" id="PS51186"/>
    </source>
</evidence>
<dbReference type="PANTHER" id="PTHR43415:SF3">
    <property type="entry name" value="GNAT-FAMILY ACETYLTRANSFERASE"/>
    <property type="match status" value="1"/>
</dbReference>
<protein>
    <submittedName>
        <fullName evidence="2">Acetyltransferase (GNAT) domain-containing protein</fullName>
    </submittedName>
</protein>
<dbReference type="RefSeq" id="WP_073195679.1">
    <property type="nucleotide sequence ID" value="NZ_FQXO01000016.1"/>
</dbReference>
<dbReference type="SUPFAM" id="SSF55729">
    <property type="entry name" value="Acyl-CoA N-acyltransferases (Nat)"/>
    <property type="match status" value="1"/>
</dbReference>
<dbReference type="EMBL" id="FQXO01000016">
    <property type="protein sequence ID" value="SHH43940.1"/>
    <property type="molecule type" value="Genomic_DNA"/>
</dbReference>
<evidence type="ECO:0000313" key="2">
    <source>
        <dbReference type="EMBL" id="SHH43940.1"/>
    </source>
</evidence>
<keyword evidence="2" id="KW-0808">Transferase</keyword>
<reference evidence="3" key="1">
    <citation type="submission" date="2016-11" db="EMBL/GenBank/DDBJ databases">
        <authorList>
            <person name="Varghese N."/>
            <person name="Submissions S."/>
        </authorList>
    </citation>
    <scope>NUCLEOTIDE SEQUENCE [LARGE SCALE GENOMIC DNA]</scope>
    <source>
        <strain evidence="3">DSM 13643</strain>
    </source>
</reference>
<dbReference type="PROSITE" id="PS51186">
    <property type="entry name" value="GNAT"/>
    <property type="match status" value="1"/>
</dbReference>
<dbReference type="OrthoDB" id="9795206at2"/>
<proteinExistence type="predicted"/>
<dbReference type="AlphaFoldDB" id="A0A1M5SZY9"/>
<sequence>MEHDYFVKCNGFILRPLRKSDLELLRKWRNSDNIRIWFLNQGIIDTNQQMKWFEKYVRKHNDLMFIIEETEELMRPVGAVALYNIDDHLLEAEFGRLMIGDSEARGKYLGLKVTKALCDFGFNTLKLKKIYLEVYEDNKPAIKIYKKCGFQYEREYIKNRRKIIVMQKMAERVMENEKED</sequence>
<dbReference type="GO" id="GO:0016747">
    <property type="term" value="F:acyltransferase activity, transferring groups other than amino-acyl groups"/>
    <property type="evidence" value="ECO:0007669"/>
    <property type="project" value="InterPro"/>
</dbReference>
<dbReference type="Pfam" id="PF13302">
    <property type="entry name" value="Acetyltransf_3"/>
    <property type="match status" value="1"/>
</dbReference>
<evidence type="ECO:0000313" key="3">
    <source>
        <dbReference type="Proteomes" id="UP000183967"/>
    </source>
</evidence>
<dbReference type="Proteomes" id="UP000183967">
    <property type="component" value="Unassembled WGS sequence"/>
</dbReference>
<dbReference type="InterPro" id="IPR016181">
    <property type="entry name" value="Acyl_CoA_acyltransferase"/>
</dbReference>
<dbReference type="PANTHER" id="PTHR43415">
    <property type="entry name" value="SPERMIDINE N(1)-ACETYLTRANSFERASE"/>
    <property type="match status" value="1"/>
</dbReference>
<gene>
    <name evidence="2" type="ORF">SAMN02745135_00807</name>
</gene>
<dbReference type="InterPro" id="IPR000182">
    <property type="entry name" value="GNAT_dom"/>
</dbReference>
<accession>A0A1M5SZY9</accession>
<keyword evidence="3" id="KW-1185">Reference proteome</keyword>